<proteinExistence type="predicted"/>
<accession>A0ABU5VTP0</accession>
<evidence type="ECO:0000256" key="1">
    <source>
        <dbReference type="SAM" id="SignalP"/>
    </source>
</evidence>
<reference evidence="2 3" key="1">
    <citation type="submission" date="2023-11" db="EMBL/GenBank/DDBJ databases">
        <title>A Novel Polar Bacteriovorax (B. antarcticus) Isolated from the Biocrust in Antarctica.</title>
        <authorList>
            <person name="Mun W."/>
            <person name="Choi S.Y."/>
            <person name="Mitchell R.J."/>
        </authorList>
    </citation>
    <scope>NUCLEOTIDE SEQUENCE [LARGE SCALE GENOMIC DNA]</scope>
    <source>
        <strain evidence="2 3">PP10</strain>
    </source>
</reference>
<dbReference type="Proteomes" id="UP001302274">
    <property type="component" value="Unassembled WGS sequence"/>
</dbReference>
<feature type="signal peptide" evidence="1">
    <location>
        <begin position="1"/>
        <end position="18"/>
    </location>
</feature>
<protein>
    <recommendedName>
        <fullName evidence="4">Outer membrane protein beta-barrel domain-containing protein</fullName>
    </recommendedName>
</protein>
<name>A0ABU5VTP0_9BACT</name>
<comment type="caution">
    <text evidence="2">The sequence shown here is derived from an EMBL/GenBank/DDBJ whole genome shotgun (WGS) entry which is preliminary data.</text>
</comment>
<feature type="chain" id="PRO_5046158707" description="Outer membrane protein beta-barrel domain-containing protein" evidence="1">
    <location>
        <begin position="19"/>
        <end position="243"/>
    </location>
</feature>
<keyword evidence="3" id="KW-1185">Reference proteome</keyword>
<dbReference type="EMBL" id="JAYGJQ010000001">
    <property type="protein sequence ID" value="MEA9355763.1"/>
    <property type="molecule type" value="Genomic_DNA"/>
</dbReference>
<keyword evidence="1" id="KW-0732">Signal</keyword>
<sequence>MKKIIILIAAVFASSAFAAPKSKIKKRTAPVMLDKTYQVQKNAPQIVIGEENSTAPIIEEEKASANYWHAEILFTDLTFSLPALTGGAPDFSQNFVGIGASRKNDNKILGVKGNLEFGAQWQQYERTTKIGPRGEFSQEINVYQLNVFQNFNIFRAFEDSVIMTAGAGIAPIYLTAEQSIYNNSLSELGYQLMGKANFVFPVKRIFSWTPLHLAGNVGVVIATGRVAENTMSTLSLALGVDFE</sequence>
<evidence type="ECO:0000313" key="3">
    <source>
        <dbReference type="Proteomes" id="UP001302274"/>
    </source>
</evidence>
<evidence type="ECO:0008006" key="4">
    <source>
        <dbReference type="Google" id="ProtNLM"/>
    </source>
</evidence>
<organism evidence="2 3">
    <name type="scientific">Bacteriovorax antarcticus</name>
    <dbReference type="NCBI Taxonomy" id="3088717"/>
    <lineage>
        <taxon>Bacteria</taxon>
        <taxon>Pseudomonadati</taxon>
        <taxon>Bdellovibrionota</taxon>
        <taxon>Bacteriovoracia</taxon>
        <taxon>Bacteriovoracales</taxon>
        <taxon>Bacteriovoracaceae</taxon>
        <taxon>Bacteriovorax</taxon>
    </lineage>
</organism>
<evidence type="ECO:0000313" key="2">
    <source>
        <dbReference type="EMBL" id="MEA9355763.1"/>
    </source>
</evidence>
<gene>
    <name evidence="2" type="ORF">SHI21_06110</name>
</gene>
<dbReference type="RefSeq" id="WP_323575394.1">
    <property type="nucleotide sequence ID" value="NZ_JAYGJQ010000001.1"/>
</dbReference>